<keyword evidence="13" id="KW-0175">Coiled coil</keyword>
<comment type="catalytic activity">
    <reaction evidence="12">
        <text>RNA(n) + a ribonucleoside 5'-triphosphate = RNA(n+1) + diphosphate</text>
        <dbReference type="Rhea" id="RHEA:21248"/>
        <dbReference type="Rhea" id="RHEA-COMP:14527"/>
        <dbReference type="Rhea" id="RHEA-COMP:17342"/>
        <dbReference type="ChEBI" id="CHEBI:33019"/>
        <dbReference type="ChEBI" id="CHEBI:61557"/>
        <dbReference type="ChEBI" id="CHEBI:140395"/>
    </reaction>
</comment>
<dbReference type="CDD" id="cd23172">
    <property type="entry name" value="ps-ssRNAv_Astroviridae_RdRp"/>
    <property type="match status" value="1"/>
</dbReference>
<evidence type="ECO:0000256" key="1">
    <source>
        <dbReference type="ARBA" id="ARBA00005873"/>
    </source>
</evidence>
<name>A0A2P1GME4_9VIRU</name>
<keyword evidence="5" id="KW-0808">Transferase</keyword>
<feature type="compositionally biased region" description="Basic and acidic residues" evidence="14">
    <location>
        <begin position="1432"/>
        <end position="1454"/>
    </location>
</feature>
<dbReference type="InterPro" id="IPR043504">
    <property type="entry name" value="Peptidase_S1_PA_chymotrypsin"/>
</dbReference>
<evidence type="ECO:0000256" key="4">
    <source>
        <dbReference type="ARBA" id="ARBA00022484"/>
    </source>
</evidence>
<dbReference type="InterPro" id="IPR009003">
    <property type="entry name" value="Peptidase_S1_PA"/>
</dbReference>
<dbReference type="InterPro" id="IPR043128">
    <property type="entry name" value="Rev_trsase/Diguanyl_cyclase"/>
</dbReference>
<dbReference type="Gene3D" id="3.30.70.270">
    <property type="match status" value="1"/>
</dbReference>
<sequence>MESSVAKTPVGAAQPAASIVPQISGGQTSSGVAAGVTQTPSVVITTPLTSVTTGLTTTTTATSTTPAVITPTVLVTKGPIKRTDPRLTTPATQAQIDCGLRTDSSGKLLWKRTTSCAHSDCPMFCQNDGYFWCYKPPDTTKRSTGYVRTAGASARGLGYDPNSDLDLKKPKRGWDHSDGGFHASSSSDDEETTVFTKMGKKSSMTPISVIVSRHVNRFCRKAGFWACLCIFTLIVSTIVGMGVYFATRPTEDCSVKFELLSKHFHRQEIELEAKSRLHSECTSGLDALTMSTTGLRNQLAKQIEISQQHQQELQIERQMNHMLKQQVETLRVENAQHKSEETLGSLLHGGVRWWTIIVAVLAVLAMTVAAYGVTVQAGCIFLSHVVSMGSTMSTPWAIAGAWGSLFMMPWYLAVPVFCIWLAHACFVLVFKKPPWYRWIIIFVEFILCNSLTVALWYYLDWPPAGVNMAIMMSVMMLFMPLLMRASVWAQGSVVKTTRSDGSTTTEHQQNFWQKMIWSVASIDHDPAPLQRPRRQRKANLESSIDVGGGFTFTPVDFVSSGEVKLESDFGSPWVSSEVLEESTSWRFLNAAGKAVGCGFPWKGVLVTPFHVWETAGKSPVQTVSFRGTEYKVRQVGTMHSSGENLVTFEVPPGIKSKKMSKQTGTVQCFMRSYNGEQNPGMTWGVFNTVKHTHTNTTSPGDSGLPILDTNGHVLGIHTGSATNVNLAVVASNVEAIVLPGCDCVDDCSCNLLKDCCLPPRAEAQTSSETPEAKYHPKKKKKKGKRWKVFTEKEYDDLVTKGVGKGEIHKLRRAKIAAAKATGQHFDFQESDTRDELTASQEEVEAIKLVDYTFLDENDCEVVYTACEVEVDGKSVPFEWWYDRQPESLCDYIDTILEPTYRKKESSKKRIIPWPWSGETATVNGVEIPVYHHTWGGESGLCEDFRDGYGNIYVPRITERPRQSREEQTRQLQVEEPLGPWNGFEPASWTELAYRKTLDKHKFFEPDAQVDVTAWEQATMEVLKIFDALGQSDVLNWDQVEKPLETSPGYPLLIDYDASWRVYEKHPDICDLAWRDMVNSFSYWWYVFLKQEQVRTEKVNNGDIRAIYCQPDPIARCQARFDQDFNAKCKKNGLQHGICVGMNPFSDTDAMVRLLGQPNYFVDKDWKRFDGTIPACVMLHIRYLRWKNLKPRYQTEENWKVFQNITMNIVFKYLVHPTGEWWYVEKGNPSGQMSTSIDNCLVNIFISNYLSFAVYGKAVHSIMVYGDDTLQGYMQDPDLEQEQDVAKRTFGMWLPIEESKVSTEPVGLAFCGYYITRKNGRYIPEYKPDRILANIWRPVNTKGKQNRDILFSQLVSAVLLLWETEHRNLVYGLLCYHFEDDPKYHVPDKSFFHDIFWNWKEVDQNTLGIQLSWQDDWKEESSSGARVQPALCCRREKETKTAKEETTKAKNERNSRSYTSKKRNKGRQRKNRRT</sequence>
<evidence type="ECO:0000256" key="2">
    <source>
        <dbReference type="ARBA" id="ARBA00011245"/>
    </source>
</evidence>
<evidence type="ECO:0000259" key="16">
    <source>
        <dbReference type="PROSITE" id="PS50507"/>
    </source>
</evidence>
<dbReference type="GO" id="GO:0016787">
    <property type="term" value="F:hydrolase activity"/>
    <property type="evidence" value="ECO:0007669"/>
    <property type="project" value="UniProtKB-KW"/>
</dbReference>
<dbReference type="GO" id="GO:0003723">
    <property type="term" value="F:RNA binding"/>
    <property type="evidence" value="ECO:0007669"/>
    <property type="project" value="InterPro"/>
</dbReference>
<dbReference type="PROSITE" id="PS50507">
    <property type="entry name" value="RDRP_SSRNA_POS"/>
    <property type="match status" value="1"/>
</dbReference>
<dbReference type="GO" id="GO:0003968">
    <property type="term" value="F:RNA-directed RNA polymerase activity"/>
    <property type="evidence" value="ECO:0007669"/>
    <property type="project" value="UniProtKB-KW"/>
</dbReference>
<evidence type="ECO:0000256" key="6">
    <source>
        <dbReference type="ARBA" id="ARBA00022695"/>
    </source>
</evidence>
<feature type="domain" description="RdRp catalytic" evidence="16">
    <location>
        <begin position="1158"/>
        <end position="1280"/>
    </location>
</feature>
<evidence type="ECO:0000256" key="13">
    <source>
        <dbReference type="SAM" id="Coils"/>
    </source>
</evidence>
<dbReference type="InterPro" id="IPR001205">
    <property type="entry name" value="RNA-dir_pol_C"/>
</dbReference>
<dbReference type="EMBL" id="MG599911">
    <property type="protein sequence ID" value="AVM87166.1"/>
    <property type="molecule type" value="Genomic_RNA"/>
</dbReference>
<evidence type="ECO:0000256" key="11">
    <source>
        <dbReference type="ARBA" id="ARBA00045910"/>
    </source>
</evidence>
<comment type="function">
    <text evidence="11">Responsible for the cleavage of the polyprotein into functional products.</text>
</comment>
<keyword evidence="9" id="KW-0378">Hydrolase</keyword>
<dbReference type="Gene3D" id="2.40.10.10">
    <property type="entry name" value="Trypsin-like serine proteases"/>
    <property type="match status" value="1"/>
</dbReference>
<reference evidence="17" key="1">
    <citation type="journal article" date="2018" name="Nature">
        <title>The evolutionary history of vertebrate RNA viruses.</title>
        <authorList>
            <person name="Shi M."/>
            <person name="Lin X.D."/>
            <person name="Chen X."/>
            <person name="Tian J.H."/>
            <person name="Chen L.J."/>
            <person name="Li K."/>
            <person name="Wang W."/>
            <person name="Eden J.S."/>
            <person name="Shen J.J."/>
            <person name="Liu L."/>
            <person name="Holmes E.C."/>
            <person name="Zhang Y.Z."/>
        </authorList>
    </citation>
    <scope>NUCLEOTIDE SEQUENCE</scope>
    <source>
        <strain evidence="17">HNYWC54030</strain>
    </source>
</reference>
<evidence type="ECO:0000256" key="14">
    <source>
        <dbReference type="SAM" id="MobiDB-lite"/>
    </source>
</evidence>
<dbReference type="GO" id="GO:0000166">
    <property type="term" value="F:nucleotide binding"/>
    <property type="evidence" value="ECO:0007669"/>
    <property type="project" value="UniProtKB-KW"/>
</dbReference>
<comment type="subunit">
    <text evidence="2">Monomer.</text>
</comment>
<evidence type="ECO:0000256" key="8">
    <source>
        <dbReference type="ARBA" id="ARBA00022758"/>
    </source>
</evidence>
<feature type="transmembrane region" description="Helical" evidence="15">
    <location>
        <begin position="380"/>
        <end position="398"/>
    </location>
</feature>
<proteinExistence type="inferred from homology"/>
<dbReference type="Pfam" id="PF00680">
    <property type="entry name" value="RdRP_1"/>
    <property type="match status" value="1"/>
</dbReference>
<keyword evidence="8" id="KW-0688">Ribosomal frameshifting</keyword>
<keyword evidence="15" id="KW-0472">Membrane</keyword>
<keyword evidence="7" id="KW-0547">Nucleotide-binding</keyword>
<dbReference type="GO" id="GO:0006351">
    <property type="term" value="P:DNA-templated transcription"/>
    <property type="evidence" value="ECO:0007669"/>
    <property type="project" value="InterPro"/>
</dbReference>
<comment type="similarity">
    <text evidence="1">Belongs to the astroviridae polyprotein 1AB family.</text>
</comment>
<feature type="coiled-coil region" evidence="13">
    <location>
        <begin position="296"/>
        <end position="340"/>
    </location>
</feature>
<evidence type="ECO:0000256" key="3">
    <source>
        <dbReference type="ARBA" id="ARBA00019743"/>
    </source>
</evidence>
<feature type="compositionally biased region" description="Basic residues" evidence="14">
    <location>
        <begin position="1458"/>
        <end position="1473"/>
    </location>
</feature>
<evidence type="ECO:0000256" key="9">
    <source>
        <dbReference type="ARBA" id="ARBA00022801"/>
    </source>
</evidence>
<evidence type="ECO:0000256" key="15">
    <source>
        <dbReference type="SAM" id="Phobius"/>
    </source>
</evidence>
<keyword evidence="10" id="KW-0693">Viral RNA replication</keyword>
<keyword evidence="15" id="KW-0812">Transmembrane</keyword>
<evidence type="ECO:0000256" key="5">
    <source>
        <dbReference type="ARBA" id="ARBA00022679"/>
    </source>
</evidence>
<dbReference type="InterPro" id="IPR043502">
    <property type="entry name" value="DNA/RNA_pol_sf"/>
</dbReference>
<evidence type="ECO:0000256" key="10">
    <source>
        <dbReference type="ARBA" id="ARBA00022953"/>
    </source>
</evidence>
<keyword evidence="6" id="KW-0548">Nucleotidyltransferase</keyword>
<evidence type="ECO:0000256" key="7">
    <source>
        <dbReference type="ARBA" id="ARBA00022741"/>
    </source>
</evidence>
<evidence type="ECO:0000313" key="17">
    <source>
        <dbReference type="EMBL" id="AVM87166.1"/>
    </source>
</evidence>
<evidence type="ECO:0000256" key="12">
    <source>
        <dbReference type="ARBA" id="ARBA00047383"/>
    </source>
</evidence>
<feature type="region of interest" description="Disordered" evidence="14">
    <location>
        <begin position="1428"/>
        <end position="1473"/>
    </location>
</feature>
<dbReference type="SUPFAM" id="SSF50494">
    <property type="entry name" value="Trypsin-like serine proteases"/>
    <property type="match status" value="1"/>
</dbReference>
<feature type="transmembrane region" description="Helical" evidence="15">
    <location>
        <begin position="353"/>
        <end position="373"/>
    </location>
</feature>
<dbReference type="GO" id="GO:0075523">
    <property type="term" value="P:viral translational frameshifting"/>
    <property type="evidence" value="ECO:0007669"/>
    <property type="project" value="UniProtKB-KW"/>
</dbReference>
<feature type="transmembrane region" description="Helical" evidence="15">
    <location>
        <begin position="222"/>
        <end position="246"/>
    </location>
</feature>
<dbReference type="InterPro" id="IPR007094">
    <property type="entry name" value="RNA-dir_pol_PSvirus"/>
</dbReference>
<dbReference type="SUPFAM" id="SSF56672">
    <property type="entry name" value="DNA/RNA polymerases"/>
    <property type="match status" value="1"/>
</dbReference>
<keyword evidence="15" id="KW-1133">Transmembrane helix</keyword>
<accession>A0A2P1GME4</accession>
<feature type="transmembrane region" description="Helical" evidence="15">
    <location>
        <begin position="437"/>
        <end position="458"/>
    </location>
</feature>
<dbReference type="GO" id="GO:0039694">
    <property type="term" value="P:viral RNA genome replication"/>
    <property type="evidence" value="ECO:0007669"/>
    <property type="project" value="InterPro"/>
</dbReference>
<keyword evidence="4" id="KW-0696">RNA-directed RNA polymerase</keyword>
<feature type="transmembrane region" description="Helical" evidence="15">
    <location>
        <begin position="410"/>
        <end position="430"/>
    </location>
</feature>
<protein>
    <recommendedName>
        <fullName evidence="3">Non-structural polyprotein 1AB</fullName>
    </recommendedName>
</protein>
<organism evidence="17">
    <name type="scientific">Huanan hylidae astrovirus</name>
    <dbReference type="NCBI Taxonomy" id="2116330"/>
    <lineage>
        <taxon>Viruses</taxon>
        <taxon>Riboviria</taxon>
        <taxon>Orthornavirae</taxon>
        <taxon>Pisuviricota</taxon>
        <taxon>Stelpaviricetes</taxon>
        <taxon>Stellavirales</taxon>
        <taxon>Astroviridae</taxon>
    </lineage>
</organism>